<dbReference type="InterPro" id="IPR020846">
    <property type="entry name" value="MFS_dom"/>
</dbReference>
<feature type="transmembrane region" description="Helical" evidence="6">
    <location>
        <begin position="135"/>
        <end position="157"/>
    </location>
</feature>
<feature type="transmembrane region" description="Helical" evidence="6">
    <location>
        <begin position="48"/>
        <end position="68"/>
    </location>
</feature>
<evidence type="ECO:0000256" key="1">
    <source>
        <dbReference type="ARBA" id="ARBA00004141"/>
    </source>
</evidence>
<dbReference type="InterPro" id="IPR011701">
    <property type="entry name" value="MFS"/>
</dbReference>
<feature type="transmembrane region" description="Helical" evidence="6">
    <location>
        <begin position="100"/>
        <end position="123"/>
    </location>
</feature>
<feature type="transmembrane region" description="Helical" evidence="6">
    <location>
        <begin position="449"/>
        <end position="473"/>
    </location>
</feature>
<dbReference type="InterPro" id="IPR036259">
    <property type="entry name" value="MFS_trans_sf"/>
</dbReference>
<evidence type="ECO:0000256" key="4">
    <source>
        <dbReference type="ARBA" id="ARBA00023136"/>
    </source>
</evidence>
<feature type="transmembrane region" description="Helical" evidence="6">
    <location>
        <begin position="271"/>
        <end position="289"/>
    </location>
</feature>
<protein>
    <recommendedName>
        <fullName evidence="7">Major facilitator superfamily (MFS) profile domain-containing protein</fullName>
    </recommendedName>
</protein>
<comment type="caution">
    <text evidence="8">The sequence shown here is derived from an EMBL/GenBank/DDBJ whole genome shotgun (WGS) entry which is preliminary data.</text>
</comment>
<feature type="transmembrane region" description="Helical" evidence="6">
    <location>
        <begin position="365"/>
        <end position="383"/>
    </location>
</feature>
<comment type="subcellular location">
    <subcellularLocation>
        <location evidence="1">Membrane</location>
        <topology evidence="1">Multi-pass membrane protein</topology>
    </subcellularLocation>
</comment>
<evidence type="ECO:0000259" key="7">
    <source>
        <dbReference type="PROSITE" id="PS50850"/>
    </source>
</evidence>
<feature type="transmembrane region" description="Helical" evidence="6">
    <location>
        <begin position="7"/>
        <end position="28"/>
    </location>
</feature>
<proteinExistence type="predicted"/>
<feature type="region of interest" description="Disordered" evidence="5">
    <location>
        <begin position="502"/>
        <end position="532"/>
    </location>
</feature>
<keyword evidence="3 6" id="KW-1133">Transmembrane helix</keyword>
<dbReference type="SUPFAM" id="SSF103473">
    <property type="entry name" value="MFS general substrate transporter"/>
    <property type="match status" value="1"/>
</dbReference>
<evidence type="ECO:0000256" key="6">
    <source>
        <dbReference type="SAM" id="Phobius"/>
    </source>
</evidence>
<feature type="domain" description="Major facilitator superfamily (MFS) profile" evidence="7">
    <location>
        <begin position="10"/>
        <end position="487"/>
    </location>
</feature>
<evidence type="ECO:0000313" key="9">
    <source>
        <dbReference type="Proteomes" id="UP001556367"/>
    </source>
</evidence>
<organism evidence="8 9">
    <name type="scientific">Hohenbuehelia grisea</name>
    <dbReference type="NCBI Taxonomy" id="104357"/>
    <lineage>
        <taxon>Eukaryota</taxon>
        <taxon>Fungi</taxon>
        <taxon>Dikarya</taxon>
        <taxon>Basidiomycota</taxon>
        <taxon>Agaricomycotina</taxon>
        <taxon>Agaricomycetes</taxon>
        <taxon>Agaricomycetidae</taxon>
        <taxon>Agaricales</taxon>
        <taxon>Pleurotineae</taxon>
        <taxon>Pleurotaceae</taxon>
        <taxon>Hohenbuehelia</taxon>
    </lineage>
</organism>
<feature type="transmembrane region" description="Helical" evidence="6">
    <location>
        <begin position="340"/>
        <end position="359"/>
    </location>
</feature>
<dbReference type="PROSITE" id="PS50850">
    <property type="entry name" value="MFS"/>
    <property type="match status" value="1"/>
</dbReference>
<feature type="compositionally biased region" description="Polar residues" evidence="5">
    <location>
        <begin position="523"/>
        <end position="532"/>
    </location>
</feature>
<reference evidence="9" key="1">
    <citation type="submission" date="2024-06" db="EMBL/GenBank/DDBJ databases">
        <title>Multi-omics analyses provide insights into the biosynthesis of the anticancer antibiotic pleurotin in Hohenbuehelia grisea.</title>
        <authorList>
            <person name="Weaver J.A."/>
            <person name="Alberti F."/>
        </authorList>
    </citation>
    <scope>NUCLEOTIDE SEQUENCE [LARGE SCALE GENOMIC DNA]</scope>
    <source>
        <strain evidence="9">T-177</strain>
    </source>
</reference>
<accession>A0ABR3JBC5</accession>
<keyword evidence="4 6" id="KW-0472">Membrane</keyword>
<evidence type="ECO:0000256" key="3">
    <source>
        <dbReference type="ARBA" id="ARBA00022989"/>
    </source>
</evidence>
<gene>
    <name evidence="8" type="ORF">HGRIS_007196</name>
</gene>
<feature type="transmembrane region" description="Helical" evidence="6">
    <location>
        <begin position="163"/>
        <end position="186"/>
    </location>
</feature>
<dbReference type="Gene3D" id="1.20.1250.20">
    <property type="entry name" value="MFS general substrate transporter like domains"/>
    <property type="match status" value="1"/>
</dbReference>
<keyword evidence="2 6" id="KW-0812">Transmembrane</keyword>
<evidence type="ECO:0000313" key="8">
    <source>
        <dbReference type="EMBL" id="KAL0952985.1"/>
    </source>
</evidence>
<dbReference type="PANTHER" id="PTHR42718">
    <property type="entry name" value="MAJOR FACILITATOR SUPERFAMILY MULTIDRUG TRANSPORTER MFSC"/>
    <property type="match status" value="1"/>
</dbReference>
<dbReference type="Proteomes" id="UP001556367">
    <property type="component" value="Unassembled WGS sequence"/>
</dbReference>
<feature type="transmembrane region" description="Helical" evidence="6">
    <location>
        <begin position="315"/>
        <end position="333"/>
    </location>
</feature>
<evidence type="ECO:0000256" key="5">
    <source>
        <dbReference type="SAM" id="MobiDB-lite"/>
    </source>
</evidence>
<evidence type="ECO:0000256" key="2">
    <source>
        <dbReference type="ARBA" id="ARBA00022692"/>
    </source>
</evidence>
<feature type="transmembrane region" description="Helical" evidence="6">
    <location>
        <begin position="75"/>
        <end position="94"/>
    </location>
</feature>
<name>A0ABR3JBC5_9AGAR</name>
<feature type="transmembrane region" description="Helical" evidence="6">
    <location>
        <begin position="198"/>
        <end position="219"/>
    </location>
</feature>
<dbReference type="PANTHER" id="PTHR42718:SF10">
    <property type="entry name" value="TRANSPORTER, PUTATIVE (AFU_ORTHOLOGUE AFUA_8G06760)-RELATED"/>
    <property type="match status" value="1"/>
</dbReference>
<dbReference type="EMBL" id="JASNQZ010000010">
    <property type="protein sequence ID" value="KAL0952985.1"/>
    <property type="molecule type" value="Genomic_DNA"/>
</dbReference>
<feature type="transmembrane region" description="Helical" evidence="6">
    <location>
        <begin position="231"/>
        <end position="250"/>
    </location>
</feature>
<dbReference type="Gene3D" id="1.20.1720.10">
    <property type="entry name" value="Multidrug resistance protein D"/>
    <property type="match status" value="1"/>
</dbReference>
<sequence>MSFTLKDVILVVAVSGVTTLNVFLSGALTVALPTIGSDLEFRQADLQWPVNVFALSYGCLLLFFGRVGDIVGGRIMFIVGSLWFSAWSIATAFAPNDKAFIIFIALKGLGAAANTPAGIGLLSSYFPPGPKRNKAFGALGAGQPLGFIGGLILGGILTDSPATWRTIFFIQAGLGFLFVALGWLVLPKSQTTKRYTKGLDWGGAVLSTAGIGLLTYSLADSSTARKGWATPHIPGLLSASAVILGIFVYYERWRESRGKSVLMPLSMWKQPGAKMGSVITVVFFAWWSFNTLSYFATLYYQQVELLNPIQTSLRFIPMALAGFSVNVITGYVVNRLPGQALILAGLFGSVVAPILFALINVHALYWSSAFLVMLFIVGADAVYPVGNLQIACNFDEDSQSLAGGIFNVATRLGTSLGLAITSSISTAISEKYNQSHPELSADSPEVLMVGFRAAGWTCLAAAGIGFAVAAFGLRGIGVVGQMPRATEHEISLQQIKDVSTTTVGTMSNQKDDDNTGIGGHSAPDSTLTINVV</sequence>
<keyword evidence="9" id="KW-1185">Reference proteome</keyword>
<dbReference type="Pfam" id="PF07690">
    <property type="entry name" value="MFS_1"/>
    <property type="match status" value="1"/>
</dbReference>